<organism evidence="2 3">
    <name type="scientific">Ferruginivarius sediminum</name>
    <dbReference type="NCBI Taxonomy" id="2661937"/>
    <lineage>
        <taxon>Bacteria</taxon>
        <taxon>Pseudomonadati</taxon>
        <taxon>Pseudomonadota</taxon>
        <taxon>Alphaproteobacteria</taxon>
        <taxon>Rhodospirillales</taxon>
        <taxon>Rhodospirillaceae</taxon>
        <taxon>Ferruginivarius</taxon>
    </lineage>
</organism>
<dbReference type="InterPro" id="IPR036890">
    <property type="entry name" value="HATPase_C_sf"/>
</dbReference>
<evidence type="ECO:0000313" key="3">
    <source>
        <dbReference type="Proteomes" id="UP000253941"/>
    </source>
</evidence>
<dbReference type="EMBL" id="QPMH01000018">
    <property type="protein sequence ID" value="RDD60877.1"/>
    <property type="molecule type" value="Genomic_DNA"/>
</dbReference>
<evidence type="ECO:0000259" key="1">
    <source>
        <dbReference type="Pfam" id="PF10090"/>
    </source>
</evidence>
<dbReference type="InterPro" id="IPR018762">
    <property type="entry name" value="ChpT_C"/>
</dbReference>
<dbReference type="Gene3D" id="1.10.287.130">
    <property type="match status" value="1"/>
</dbReference>
<gene>
    <name evidence="2" type="ORF">DRB17_15555</name>
</gene>
<evidence type="ECO:0000313" key="2">
    <source>
        <dbReference type="EMBL" id="RDD60877.1"/>
    </source>
</evidence>
<protein>
    <recommendedName>
        <fullName evidence="1">Histidine phosphotransferase ChpT C-terminal domain-containing protein</fullName>
    </recommendedName>
</protein>
<name>A0A369T9M7_9PROT</name>
<keyword evidence="3" id="KW-1185">Reference proteome</keyword>
<proteinExistence type="predicted"/>
<sequence>MRGNRGRASGMDLQVDLRIAELLSSRLCHDLVSPIGAVNNGMELMEEDPDPDMMGDAVRLISGSARQALAVVQFYRLAYGRAGHRVDADPGQLRQLAEGFAAPHKSTLVWRADDLGAAPDGSGKLLLNMIALGLEALPRGGELTAEVTAGDRPRVAVTAAGRDAGLRPESRAALSDDIDFEELTPRSVQGHFTWLLARRMGGKLETDVPEEGRVVMSVPIGSAA</sequence>
<accession>A0A369T9M7</accession>
<reference evidence="2 3" key="1">
    <citation type="submission" date="2018-07" db="EMBL/GenBank/DDBJ databases">
        <title>Venubactetium sediminum gen. nov., sp. nov., isolated from a marine solar saltern.</title>
        <authorList>
            <person name="Wang S."/>
        </authorList>
    </citation>
    <scope>NUCLEOTIDE SEQUENCE [LARGE SCALE GENOMIC DNA]</scope>
    <source>
        <strain evidence="2 3">WD2A32</strain>
    </source>
</reference>
<dbReference type="Gene3D" id="3.30.565.10">
    <property type="entry name" value="Histidine kinase-like ATPase, C-terminal domain"/>
    <property type="match status" value="1"/>
</dbReference>
<feature type="domain" description="Histidine phosphotransferase ChpT C-terminal" evidence="1">
    <location>
        <begin position="92"/>
        <end position="211"/>
    </location>
</feature>
<dbReference type="Proteomes" id="UP000253941">
    <property type="component" value="Unassembled WGS sequence"/>
</dbReference>
<comment type="caution">
    <text evidence="2">The sequence shown here is derived from an EMBL/GenBank/DDBJ whole genome shotgun (WGS) entry which is preliminary data.</text>
</comment>
<dbReference type="Pfam" id="PF10090">
    <property type="entry name" value="HPTransfase"/>
    <property type="match status" value="1"/>
</dbReference>
<dbReference type="AlphaFoldDB" id="A0A369T9M7"/>